<dbReference type="EMBL" id="JACOGF010000004">
    <property type="protein sequence ID" value="MBC3917813.1"/>
    <property type="molecule type" value="Genomic_DNA"/>
</dbReference>
<comment type="caution">
    <text evidence="13">The sequence shown here is derived from an EMBL/GenBank/DDBJ whole genome shotgun (WGS) entry which is preliminary data.</text>
</comment>
<proteinExistence type="predicted"/>
<keyword evidence="7" id="KW-0406">Ion transport</keyword>
<name>A0ABR6ZQK0_9BURK</name>
<dbReference type="CDD" id="cd00342">
    <property type="entry name" value="gram_neg_porins"/>
    <property type="match status" value="1"/>
</dbReference>
<feature type="signal peptide" evidence="11">
    <location>
        <begin position="1"/>
        <end position="20"/>
    </location>
</feature>
<evidence type="ECO:0000256" key="1">
    <source>
        <dbReference type="ARBA" id="ARBA00004571"/>
    </source>
</evidence>
<dbReference type="InterPro" id="IPR033900">
    <property type="entry name" value="Gram_neg_porin_domain"/>
</dbReference>
<dbReference type="RefSeq" id="WP_186947051.1">
    <property type="nucleotide sequence ID" value="NZ_JACOGF010000004.1"/>
</dbReference>
<dbReference type="SUPFAM" id="SSF56935">
    <property type="entry name" value="Porins"/>
    <property type="match status" value="1"/>
</dbReference>
<dbReference type="PANTHER" id="PTHR34501:SF9">
    <property type="entry name" value="MAJOR OUTER MEMBRANE PROTEIN P.IA"/>
    <property type="match status" value="1"/>
</dbReference>
<dbReference type="PRINTS" id="PR00184">
    <property type="entry name" value="NEISSPPORIN"/>
</dbReference>
<comment type="subunit">
    <text evidence="2">Homotrimer.</text>
</comment>
<evidence type="ECO:0000256" key="5">
    <source>
        <dbReference type="ARBA" id="ARBA00022692"/>
    </source>
</evidence>
<organism evidence="13 14">
    <name type="scientific">Undibacterium hunanense</name>
    <dbReference type="NCBI Taxonomy" id="2762292"/>
    <lineage>
        <taxon>Bacteria</taxon>
        <taxon>Pseudomonadati</taxon>
        <taxon>Pseudomonadota</taxon>
        <taxon>Betaproteobacteria</taxon>
        <taxon>Burkholderiales</taxon>
        <taxon>Oxalobacteraceae</taxon>
        <taxon>Undibacterium</taxon>
    </lineage>
</organism>
<evidence type="ECO:0000259" key="12">
    <source>
        <dbReference type="Pfam" id="PF13609"/>
    </source>
</evidence>
<dbReference type="InterPro" id="IPR002299">
    <property type="entry name" value="Porin_Neis"/>
</dbReference>
<feature type="domain" description="Porin" evidence="12">
    <location>
        <begin position="7"/>
        <end position="333"/>
    </location>
</feature>
<evidence type="ECO:0000256" key="6">
    <source>
        <dbReference type="ARBA" id="ARBA00022729"/>
    </source>
</evidence>
<gene>
    <name evidence="13" type="ORF">H8L32_10045</name>
</gene>
<keyword evidence="3" id="KW-0813">Transport</keyword>
<keyword evidence="10" id="KW-0998">Cell outer membrane</keyword>
<evidence type="ECO:0000256" key="10">
    <source>
        <dbReference type="ARBA" id="ARBA00023237"/>
    </source>
</evidence>
<accession>A0ABR6ZQK0</accession>
<dbReference type="Gene3D" id="2.40.160.10">
    <property type="entry name" value="Porin"/>
    <property type="match status" value="1"/>
</dbReference>
<dbReference type="InterPro" id="IPR001702">
    <property type="entry name" value="Porin_Gram-ve"/>
</dbReference>
<evidence type="ECO:0000313" key="14">
    <source>
        <dbReference type="Proteomes" id="UP000650424"/>
    </source>
</evidence>
<evidence type="ECO:0000313" key="13">
    <source>
        <dbReference type="EMBL" id="MBC3917813.1"/>
    </source>
</evidence>
<keyword evidence="14" id="KW-1185">Reference proteome</keyword>
<keyword evidence="9" id="KW-0472">Membrane</keyword>
<evidence type="ECO:0000256" key="11">
    <source>
        <dbReference type="SAM" id="SignalP"/>
    </source>
</evidence>
<dbReference type="Pfam" id="PF13609">
    <property type="entry name" value="Porin_4"/>
    <property type="match status" value="1"/>
</dbReference>
<feature type="chain" id="PRO_5047445021" evidence="11">
    <location>
        <begin position="21"/>
        <end position="358"/>
    </location>
</feature>
<reference evidence="13 14" key="1">
    <citation type="submission" date="2020-08" db="EMBL/GenBank/DDBJ databases">
        <title>Novel species isolated from subtropical streams in China.</title>
        <authorList>
            <person name="Lu H."/>
        </authorList>
    </citation>
    <scope>NUCLEOTIDE SEQUENCE [LARGE SCALE GENOMIC DNA]</scope>
    <source>
        <strain evidence="13 14">CY18W</strain>
    </source>
</reference>
<evidence type="ECO:0000256" key="7">
    <source>
        <dbReference type="ARBA" id="ARBA00023065"/>
    </source>
</evidence>
<evidence type="ECO:0000256" key="3">
    <source>
        <dbReference type="ARBA" id="ARBA00022448"/>
    </source>
</evidence>
<evidence type="ECO:0000256" key="4">
    <source>
        <dbReference type="ARBA" id="ARBA00022452"/>
    </source>
</evidence>
<keyword evidence="6 11" id="KW-0732">Signal</keyword>
<keyword evidence="5" id="KW-0812">Transmembrane</keyword>
<dbReference type="PANTHER" id="PTHR34501">
    <property type="entry name" value="PROTEIN YDDL-RELATED"/>
    <property type="match status" value="1"/>
</dbReference>
<dbReference type="PRINTS" id="PR00182">
    <property type="entry name" value="ECOLNEIPORIN"/>
</dbReference>
<protein>
    <submittedName>
        <fullName evidence="13">Porin</fullName>
    </submittedName>
</protein>
<keyword evidence="4" id="KW-1134">Transmembrane beta strand</keyword>
<dbReference type="InterPro" id="IPR023614">
    <property type="entry name" value="Porin_dom_sf"/>
</dbReference>
<dbReference type="InterPro" id="IPR050298">
    <property type="entry name" value="Gram-neg_bact_OMP"/>
</dbReference>
<evidence type="ECO:0000256" key="9">
    <source>
        <dbReference type="ARBA" id="ARBA00023136"/>
    </source>
</evidence>
<comment type="subcellular location">
    <subcellularLocation>
        <location evidence="1">Cell outer membrane</location>
        <topology evidence="1">Multi-pass membrane protein</topology>
    </subcellularLocation>
</comment>
<keyword evidence="8" id="KW-0626">Porin</keyword>
<evidence type="ECO:0000256" key="8">
    <source>
        <dbReference type="ARBA" id="ARBA00023114"/>
    </source>
</evidence>
<sequence length="358" mass="37298">MKKSFLALALMSAFSGAAFAQSSVTIYGIVDAGFQSLDNGTVAGRFNKLQSGQENGSRLGFKGTEDLGGGLKANFVLEMGLNVDDGSSAQGRTFGRRSTVGLSGDFGTVDLGRDKTPTFKFFDNYDPFASGYINSGNGLSNLYFIGGTATVAGANANSGGRASNAIYYYTPGNLNGFSAVGQYGFGEAAGDNSAGRSLGLNLRYAANGLDIGYSFVKDNGQALAGGPINARKGNTLAASYDFGIAKPVVIYQKVSDDAALAVDQKIYTVGVTVPFDATNKVLATYSNIKDSTRLSAATTATVGDAKQFAIGYQYTFSKRTDLYAAFASTSQDANSQKVGAAVKGADVKELTFGVRHQF</sequence>
<dbReference type="Proteomes" id="UP000650424">
    <property type="component" value="Unassembled WGS sequence"/>
</dbReference>
<evidence type="ECO:0000256" key="2">
    <source>
        <dbReference type="ARBA" id="ARBA00011233"/>
    </source>
</evidence>